<evidence type="ECO:0000313" key="1">
    <source>
        <dbReference type="EMBL" id="KAG7444580.1"/>
    </source>
</evidence>
<comment type="caution">
    <text evidence="1">The sequence shown here is derived from an EMBL/GenBank/DDBJ whole genome shotgun (WGS) entry which is preliminary data.</text>
</comment>
<dbReference type="AlphaFoldDB" id="A0A9P7VQ15"/>
<dbReference type="EMBL" id="MU250539">
    <property type="protein sequence ID" value="KAG7444580.1"/>
    <property type="molecule type" value="Genomic_DNA"/>
</dbReference>
<gene>
    <name evidence="1" type="ORF">BT62DRAFT_1007576</name>
</gene>
<name>A0A9P7VQ15_9AGAR</name>
<keyword evidence="2" id="KW-1185">Reference proteome</keyword>
<reference evidence="1" key="1">
    <citation type="submission" date="2020-11" db="EMBL/GenBank/DDBJ databases">
        <title>Adaptations for nitrogen fixation in a non-lichenized fungal sporocarp promotes dispersal by wood-feeding termites.</title>
        <authorList>
            <consortium name="DOE Joint Genome Institute"/>
            <person name="Koch R.A."/>
            <person name="Yoon G."/>
            <person name="Arayal U."/>
            <person name="Lail K."/>
            <person name="Amirebrahimi M."/>
            <person name="Labutti K."/>
            <person name="Lipzen A."/>
            <person name="Riley R."/>
            <person name="Barry K."/>
            <person name="Henrissat B."/>
            <person name="Grigoriev I.V."/>
            <person name="Herr J.R."/>
            <person name="Aime M.C."/>
        </authorList>
    </citation>
    <scope>NUCLEOTIDE SEQUENCE</scope>
    <source>
        <strain evidence="1">MCA 3950</strain>
    </source>
</reference>
<sequence>MAIDEGGKDSEPLFPPDFLFCTINNRIGSSVSPPTCHPYSADAIVKMVKAAICGTDLHILKSDVATGRILGFPSYSPPETALRDSNQVTM</sequence>
<protein>
    <recommendedName>
        <fullName evidence="3">Alcohol dehydrogenase</fullName>
    </recommendedName>
</protein>
<accession>A0A9P7VQ15</accession>
<dbReference type="SUPFAM" id="SSF50129">
    <property type="entry name" value="GroES-like"/>
    <property type="match status" value="1"/>
</dbReference>
<dbReference type="GeneID" id="66099642"/>
<evidence type="ECO:0008006" key="3">
    <source>
        <dbReference type="Google" id="ProtNLM"/>
    </source>
</evidence>
<dbReference type="Proteomes" id="UP000812287">
    <property type="component" value="Unassembled WGS sequence"/>
</dbReference>
<dbReference type="Gene3D" id="3.90.180.10">
    <property type="entry name" value="Medium-chain alcohol dehydrogenases, catalytic domain"/>
    <property type="match status" value="1"/>
</dbReference>
<dbReference type="RefSeq" id="XP_043038080.1">
    <property type="nucleotide sequence ID" value="XM_043177355.1"/>
</dbReference>
<dbReference type="OrthoDB" id="256333at2759"/>
<dbReference type="InterPro" id="IPR011032">
    <property type="entry name" value="GroES-like_sf"/>
</dbReference>
<proteinExistence type="predicted"/>
<evidence type="ECO:0000313" key="2">
    <source>
        <dbReference type="Proteomes" id="UP000812287"/>
    </source>
</evidence>
<organism evidence="1 2">
    <name type="scientific">Guyanagaster necrorhizus</name>
    <dbReference type="NCBI Taxonomy" id="856835"/>
    <lineage>
        <taxon>Eukaryota</taxon>
        <taxon>Fungi</taxon>
        <taxon>Dikarya</taxon>
        <taxon>Basidiomycota</taxon>
        <taxon>Agaricomycotina</taxon>
        <taxon>Agaricomycetes</taxon>
        <taxon>Agaricomycetidae</taxon>
        <taxon>Agaricales</taxon>
        <taxon>Marasmiineae</taxon>
        <taxon>Physalacriaceae</taxon>
        <taxon>Guyanagaster</taxon>
    </lineage>
</organism>